<evidence type="ECO:0000259" key="1">
    <source>
        <dbReference type="Pfam" id="PF04233"/>
    </source>
</evidence>
<evidence type="ECO:0000313" key="4">
    <source>
        <dbReference type="Proteomes" id="UP001215087"/>
    </source>
</evidence>
<dbReference type="Proteomes" id="UP001215087">
    <property type="component" value="Unassembled WGS sequence"/>
</dbReference>
<dbReference type="RefSeq" id="WP_270508087.1">
    <property type="nucleotide sequence ID" value="NZ_JAQDDJ010000014.1"/>
</dbReference>
<dbReference type="Pfam" id="PF04233">
    <property type="entry name" value="Phage_Mu_F"/>
    <property type="match status" value="1"/>
</dbReference>
<feature type="domain" description="DUF6883" evidence="2">
    <location>
        <begin position="282"/>
        <end position="388"/>
    </location>
</feature>
<dbReference type="InterPro" id="IPR049250">
    <property type="entry name" value="DUF6883"/>
</dbReference>
<evidence type="ECO:0000313" key="3">
    <source>
        <dbReference type="EMBL" id="MDE1472837.1"/>
    </source>
</evidence>
<protein>
    <submittedName>
        <fullName evidence="3">Minor capsid protein</fullName>
    </submittedName>
</protein>
<feature type="domain" description="Phage head morphogenesis" evidence="1">
    <location>
        <begin position="153"/>
        <end position="253"/>
    </location>
</feature>
<accession>A0ABT5UZ37</accession>
<dbReference type="InterPro" id="IPR006528">
    <property type="entry name" value="Phage_head_morphogenesis_dom"/>
</dbReference>
<sequence length="393" mass="44979">MARKNSEYWEKRIADKTTWRLYNTLEEKNRALLEMYQDATREINSAIYELGEKLSKDGQIKRSDLYKYNHLKNLQAKMNSILKTLGGTIEEFASGNMENAFKENYSDILKSLGEKGFELPNKKLMEALLKKPWFGGNFSDRLWGNTEKLAQILNSELRQGLQQGKTTTEVAAKIATLMQSSFNSAHRLVRTETMHYLNQSSLEAYKAGGVQFVQFWAAMDERTCPSCGALHGKIYAIDKVPVLPLHAHCRCTYLPVTDPQMIEKYLREEVVKSAKGGIINTLPDLEHAVMPEAKFTKYALDQARQPDKAKALELALGYTQKNHRELMENIQRNLSHFPAVYKGTDGYGDRYEIEMMLVGANGRVARLMTGWIIDKEKRETRLTSVYINKRKKG</sequence>
<evidence type="ECO:0000259" key="2">
    <source>
        <dbReference type="Pfam" id="PF21814"/>
    </source>
</evidence>
<name>A0ABT5UZ37_EUBLI</name>
<dbReference type="EMBL" id="JAQSVD010000021">
    <property type="protein sequence ID" value="MDE1472837.1"/>
    <property type="molecule type" value="Genomic_DNA"/>
</dbReference>
<gene>
    <name evidence="3" type="ORF">PTZ04_21475</name>
</gene>
<proteinExistence type="predicted"/>
<dbReference type="NCBIfam" id="TIGR01641">
    <property type="entry name" value="phageSPP1_gp7"/>
    <property type="match status" value="1"/>
</dbReference>
<comment type="caution">
    <text evidence="3">The sequence shown here is derived from an EMBL/GenBank/DDBJ whole genome shotgun (WGS) entry which is preliminary data.</text>
</comment>
<dbReference type="Pfam" id="PF21814">
    <property type="entry name" value="DUF6883"/>
    <property type="match status" value="1"/>
</dbReference>
<reference evidence="3 4" key="1">
    <citation type="submission" date="2023-02" db="EMBL/GenBank/DDBJ databases">
        <title>Comparative genome analysis of Eubacterium limosum species.</title>
        <authorList>
            <person name="Bak J.E."/>
        </authorList>
    </citation>
    <scope>NUCLEOTIDE SEQUENCE [LARGE SCALE GENOMIC DNA]</scope>
    <source>
        <strain evidence="3 4">KGMB01548</strain>
    </source>
</reference>
<organism evidence="3 4">
    <name type="scientific">Eubacterium limosum</name>
    <dbReference type="NCBI Taxonomy" id="1736"/>
    <lineage>
        <taxon>Bacteria</taxon>
        <taxon>Bacillati</taxon>
        <taxon>Bacillota</taxon>
        <taxon>Clostridia</taxon>
        <taxon>Eubacteriales</taxon>
        <taxon>Eubacteriaceae</taxon>
        <taxon>Eubacterium</taxon>
    </lineage>
</organism>
<keyword evidence="4" id="KW-1185">Reference proteome</keyword>